<dbReference type="Gene3D" id="3.30.110.170">
    <property type="entry name" value="Protein of unknown function (DUF541), domain 1"/>
    <property type="match status" value="1"/>
</dbReference>
<evidence type="ECO:0000313" key="1">
    <source>
        <dbReference type="EMBL" id="MFD2043623.1"/>
    </source>
</evidence>
<comment type="caution">
    <text evidence="1">The sequence shown here is derived from an EMBL/GenBank/DDBJ whole genome shotgun (WGS) entry which is preliminary data.</text>
</comment>
<dbReference type="RefSeq" id="WP_377555349.1">
    <property type="nucleotide sequence ID" value="NZ_JBHUHQ010000009.1"/>
</dbReference>
<dbReference type="Proteomes" id="UP001597383">
    <property type="component" value="Unassembled WGS sequence"/>
</dbReference>
<proteinExistence type="predicted"/>
<dbReference type="InterPro" id="IPR052022">
    <property type="entry name" value="26kDa_periplasmic_antigen"/>
</dbReference>
<sequence length="222" mass="24898">MYFTNPYIRTNDSPRQNDHKLLVIGDGAVSIEPDRAVVTLGVITESKNLQQAQRENAEQTTNVINALLQQNIPRTNIKTSDYRINMQYDYKEGVQIFRGYQITNMLQVTIDAMESVGLIVDTAVEQGANTVRNIQLTVANQDRYYEEALKKAVENAQVKASIIAQELGVSISVVPFKLKEVTRREDSVPRPAVLGVSTENATTPIEPGRMEIQAQVEAEFHY</sequence>
<name>A0ABW4VVM7_9BACI</name>
<keyword evidence="2" id="KW-1185">Reference proteome</keyword>
<evidence type="ECO:0000313" key="2">
    <source>
        <dbReference type="Proteomes" id="UP001597383"/>
    </source>
</evidence>
<organism evidence="1 2">
    <name type="scientific">Ornithinibacillus salinisoli</name>
    <dbReference type="NCBI Taxonomy" id="1848459"/>
    <lineage>
        <taxon>Bacteria</taxon>
        <taxon>Bacillati</taxon>
        <taxon>Bacillota</taxon>
        <taxon>Bacilli</taxon>
        <taxon>Bacillales</taxon>
        <taxon>Bacillaceae</taxon>
        <taxon>Ornithinibacillus</taxon>
    </lineage>
</organism>
<protein>
    <submittedName>
        <fullName evidence="1">SIMPL domain-containing protein</fullName>
    </submittedName>
</protein>
<gene>
    <name evidence="1" type="ORF">ACFSJF_04945</name>
</gene>
<dbReference type="PANTHER" id="PTHR34387:SF2">
    <property type="entry name" value="SLR1258 PROTEIN"/>
    <property type="match status" value="1"/>
</dbReference>
<dbReference type="Pfam" id="PF04402">
    <property type="entry name" value="SIMPL"/>
    <property type="match status" value="1"/>
</dbReference>
<dbReference type="EMBL" id="JBHUHQ010000009">
    <property type="protein sequence ID" value="MFD2043623.1"/>
    <property type="molecule type" value="Genomic_DNA"/>
</dbReference>
<dbReference type="Gene3D" id="3.30.70.2970">
    <property type="entry name" value="Protein of unknown function (DUF541), domain 2"/>
    <property type="match status" value="1"/>
</dbReference>
<dbReference type="InterPro" id="IPR007497">
    <property type="entry name" value="SIMPL/DUF541"/>
</dbReference>
<reference evidence="2" key="1">
    <citation type="journal article" date="2019" name="Int. J. Syst. Evol. Microbiol.">
        <title>The Global Catalogue of Microorganisms (GCM) 10K type strain sequencing project: providing services to taxonomists for standard genome sequencing and annotation.</title>
        <authorList>
            <consortium name="The Broad Institute Genomics Platform"/>
            <consortium name="The Broad Institute Genome Sequencing Center for Infectious Disease"/>
            <person name="Wu L."/>
            <person name="Ma J."/>
        </authorList>
    </citation>
    <scope>NUCLEOTIDE SEQUENCE [LARGE SCALE GENOMIC DNA]</scope>
    <source>
        <strain evidence="2">R28</strain>
    </source>
</reference>
<dbReference type="PANTHER" id="PTHR34387">
    <property type="entry name" value="SLR1258 PROTEIN"/>
    <property type="match status" value="1"/>
</dbReference>
<accession>A0ABW4VVM7</accession>